<dbReference type="Proteomes" id="UP000266313">
    <property type="component" value="Chromosome"/>
</dbReference>
<sequence length="176" mass="19349">MANMDTDLGAQKSPSSTQGGTATETGRTDVRTEAKQAAGEMKHEMQRLKDEARQRGESLLKGQRDAAASEIGGMAEALHKAAQQLNQQEQSTTARYVDRAAEALDKMVYTLREGDLRSMVKKTEDFARRNPGIFFGGSVLVGLMLTRFLKSSAERRETEPAYRSGEGSGTETRYTH</sequence>
<reference evidence="2 3" key="1">
    <citation type="submission" date="2016-12" db="EMBL/GenBank/DDBJ databases">
        <title>Genome sequencing of Methylocaldum marinum.</title>
        <authorList>
            <person name="Takeuchi M."/>
            <person name="Kamagata Y."/>
            <person name="Hiraoka S."/>
            <person name="Oshima K."/>
            <person name="Hattori M."/>
            <person name="Iwasaki W."/>
        </authorList>
    </citation>
    <scope>NUCLEOTIDE SEQUENCE [LARGE SCALE GENOMIC DNA]</scope>
    <source>
        <strain evidence="2 3">S8</strain>
    </source>
</reference>
<feature type="region of interest" description="Disordered" evidence="1">
    <location>
        <begin position="1"/>
        <end position="59"/>
    </location>
</feature>
<dbReference type="KEGG" id="mmai:sS8_4824"/>
<proteinExistence type="predicted"/>
<gene>
    <name evidence="2" type="ORF">sS8_4824</name>
</gene>
<evidence type="ECO:0000256" key="1">
    <source>
        <dbReference type="SAM" id="MobiDB-lite"/>
    </source>
</evidence>
<dbReference type="OrthoDB" id="5569401at2"/>
<keyword evidence="3" id="KW-1185">Reference proteome</keyword>
<accession>A0A250KYR1</accession>
<dbReference type="AlphaFoldDB" id="A0A250KYR1"/>
<evidence type="ECO:0000313" key="3">
    <source>
        <dbReference type="Proteomes" id="UP000266313"/>
    </source>
</evidence>
<protein>
    <submittedName>
        <fullName evidence="2">Uncharacterized protein</fullName>
    </submittedName>
</protein>
<evidence type="ECO:0000313" key="2">
    <source>
        <dbReference type="EMBL" id="BBA36747.1"/>
    </source>
</evidence>
<dbReference type="RefSeq" id="WP_119631867.1">
    <property type="nucleotide sequence ID" value="NZ_AP017928.1"/>
</dbReference>
<feature type="compositionally biased region" description="Polar residues" evidence="1">
    <location>
        <begin position="12"/>
        <end position="25"/>
    </location>
</feature>
<feature type="region of interest" description="Disordered" evidence="1">
    <location>
        <begin position="154"/>
        <end position="176"/>
    </location>
</feature>
<dbReference type="EMBL" id="AP017928">
    <property type="protein sequence ID" value="BBA36747.1"/>
    <property type="molecule type" value="Genomic_DNA"/>
</dbReference>
<organism evidence="2 3">
    <name type="scientific">Methylocaldum marinum</name>
    <dbReference type="NCBI Taxonomy" id="1432792"/>
    <lineage>
        <taxon>Bacteria</taxon>
        <taxon>Pseudomonadati</taxon>
        <taxon>Pseudomonadota</taxon>
        <taxon>Gammaproteobacteria</taxon>
        <taxon>Methylococcales</taxon>
        <taxon>Methylococcaceae</taxon>
        <taxon>Methylocaldum</taxon>
    </lineage>
</organism>
<feature type="compositionally biased region" description="Basic and acidic residues" evidence="1">
    <location>
        <begin position="26"/>
        <end position="59"/>
    </location>
</feature>
<name>A0A250KYR1_9GAMM</name>